<proteinExistence type="predicted"/>
<keyword evidence="2" id="KW-1185">Reference proteome</keyword>
<evidence type="ECO:0000313" key="2">
    <source>
        <dbReference type="Proteomes" id="UP000016923"/>
    </source>
</evidence>
<dbReference type="OrthoDB" id="5202664at2759"/>
<accession>S3CSU8</accession>
<evidence type="ECO:0000313" key="1">
    <source>
        <dbReference type="EMBL" id="EPE03745.1"/>
    </source>
</evidence>
<dbReference type="HOGENOM" id="CLU_020756_0_0_1"/>
<gene>
    <name evidence="1" type="ORF">F503_06451</name>
</gene>
<dbReference type="OMA" id="EMAVHAM"/>
<organism evidence="1 2">
    <name type="scientific">Ophiostoma piceae (strain UAMH 11346)</name>
    <name type="common">Sap stain fungus</name>
    <dbReference type="NCBI Taxonomy" id="1262450"/>
    <lineage>
        <taxon>Eukaryota</taxon>
        <taxon>Fungi</taxon>
        <taxon>Dikarya</taxon>
        <taxon>Ascomycota</taxon>
        <taxon>Pezizomycotina</taxon>
        <taxon>Sordariomycetes</taxon>
        <taxon>Sordariomycetidae</taxon>
        <taxon>Ophiostomatales</taxon>
        <taxon>Ophiostomataceae</taxon>
        <taxon>Ophiostoma</taxon>
    </lineage>
</organism>
<dbReference type="VEuPathDB" id="FungiDB:F503_06451"/>
<reference evidence="1 2" key="1">
    <citation type="journal article" date="2013" name="BMC Genomics">
        <title>The genome and transcriptome of the pine saprophyte Ophiostoma piceae, and a comparison with the bark beetle-associated pine pathogen Grosmannia clavigera.</title>
        <authorList>
            <person name="Haridas S."/>
            <person name="Wang Y."/>
            <person name="Lim L."/>
            <person name="Massoumi Alamouti S."/>
            <person name="Jackman S."/>
            <person name="Docking R."/>
            <person name="Robertson G."/>
            <person name="Birol I."/>
            <person name="Bohlmann J."/>
            <person name="Breuil C."/>
        </authorList>
    </citation>
    <scope>NUCLEOTIDE SEQUENCE [LARGE SCALE GENOMIC DNA]</scope>
    <source>
        <strain evidence="1 2">UAMH 11346</strain>
    </source>
</reference>
<dbReference type="Proteomes" id="UP000016923">
    <property type="component" value="Unassembled WGS sequence"/>
</dbReference>
<protein>
    <submittedName>
        <fullName evidence="1">Uncharacterized protein</fullName>
    </submittedName>
</protein>
<sequence length="767" mass="84521">MIFDTAADDVRSGMPTAPVRVHVFRADLRTSKWPPDDHIPTWILRDRNRNLEHAGAQPLHVSIAKRPSQDATHASPHRALFFVHRCCWKAVRPPDIALSFSRLYQLGQQTRSVMPRPCGDQEYTLALSSLSSPRTAKAATESSSSLDVLLAEASKLPGELQAQVARNVHGGLVASLLRARETASLLPYLLPQTDPGRFPTTDPSIHKEPLLDLHPHNADGRTGFRGYLVARSICVFGHMYLHRVAFLAQEWPQMRTRKRKRKHSGTHTDLDGTNSGPLWDVRIPIRDGISITGAKIWMGPLGAQALTLRYEDWSTSPSLGGVGRPDPHRCVQTLLFDYLTSQLVACRDDIKLLCIRSDGVDDTPDLPSPEWPTRSLWNTDGMEGPPACDDLVIADTERFPGRLLHHPSRRLCHYLPLQIGDGDAVGAYTTGLTAYCAPDGIVGMTAHFGGDGIASSDQQRHIGCRCGVPMHFPLTQGERIIFVALQVCETRDHRADYGPALVVATNMGRQTLFGPVFKSFTRSSTSVVLTENRKNKRMKAVQGLFTDRLTADGCCWKSIGVRIDRWSGWDAESVPPAPVVVTFPYPPSPLRVDEPFDTGSAFFSSADLVSASQAGIGVTRLQVCRQGSGLQQRCVGLCMHFDNGRVAILGRWSPTAVVASQSKSASDPTTTITDLGNNVSSYSAITFQFAPDDGYVSDIVLGSNAVGPCDVVVSRQELKFIVWWFTETSDLVHAWKPTYLRVTFPDPRGNSFRQRPVRSIDSDHLED</sequence>
<dbReference type="STRING" id="1262450.S3CSU8"/>
<dbReference type="eggNOG" id="ENOG502T4D3">
    <property type="taxonomic scope" value="Eukaryota"/>
</dbReference>
<name>S3CSU8_OPHP1</name>
<dbReference type="EMBL" id="KE148165">
    <property type="protein sequence ID" value="EPE03745.1"/>
    <property type="molecule type" value="Genomic_DNA"/>
</dbReference>
<dbReference type="AlphaFoldDB" id="S3CSU8"/>